<dbReference type="PANTHER" id="PTHR33333:SF51">
    <property type="entry name" value="PROTEIN EGG APPARATUS-1"/>
    <property type="match status" value="1"/>
</dbReference>
<name>A0AAV5FDG1_ELECO</name>
<reference evidence="2" key="1">
    <citation type="journal article" date="2018" name="DNA Res.">
        <title>Multiple hybrid de novo genome assembly of finger millet, an orphan allotetraploid crop.</title>
        <authorList>
            <person name="Hatakeyama M."/>
            <person name="Aluri S."/>
            <person name="Balachadran M.T."/>
            <person name="Sivarajan S.R."/>
            <person name="Patrignani A."/>
            <person name="Gruter S."/>
            <person name="Poveda L."/>
            <person name="Shimizu-Inatsugi R."/>
            <person name="Baeten J."/>
            <person name="Francoijs K.J."/>
            <person name="Nataraja K.N."/>
            <person name="Reddy Y.A.N."/>
            <person name="Phadnis S."/>
            <person name="Ravikumar R.L."/>
            <person name="Schlapbach R."/>
            <person name="Sreeman S.M."/>
            <person name="Shimizu K.K."/>
        </authorList>
    </citation>
    <scope>NUCLEOTIDE SEQUENCE</scope>
</reference>
<comment type="caution">
    <text evidence="2">The sequence shown here is derived from an EMBL/GenBank/DDBJ whole genome shotgun (WGS) entry which is preliminary data.</text>
</comment>
<protein>
    <submittedName>
        <fullName evidence="2">Uncharacterized protein</fullName>
    </submittedName>
</protein>
<dbReference type="InterPro" id="IPR039926">
    <property type="entry name" value="Egg_app_1"/>
</dbReference>
<dbReference type="Proteomes" id="UP001054889">
    <property type="component" value="Unassembled WGS sequence"/>
</dbReference>
<keyword evidence="1" id="KW-1133">Transmembrane helix</keyword>
<evidence type="ECO:0000313" key="3">
    <source>
        <dbReference type="Proteomes" id="UP001054889"/>
    </source>
</evidence>
<sequence>MAIPEALVAAAAGALCAFFLWLWPAGAPTAVAMMKAPGASGALISRAAFLANPKLYFHLLRHIILRRGLYIRWPPPRTIVARCRTRKEKDNNSTSGVEAMVLLALGAVASYFLWPVAGVVMMKAPGAAGFLISRAAFLGNPKLYFTLLRTAAFAVAP</sequence>
<keyword evidence="1" id="KW-0472">Membrane</keyword>
<dbReference type="EMBL" id="BQKI01000084">
    <property type="protein sequence ID" value="GJN33017.1"/>
    <property type="molecule type" value="Genomic_DNA"/>
</dbReference>
<dbReference type="PANTHER" id="PTHR33333">
    <property type="entry name" value="ERYTHROCYTE MEMBRANE PROTEIN 1-LIKE"/>
    <property type="match status" value="1"/>
</dbReference>
<keyword evidence="1" id="KW-0812">Transmembrane</keyword>
<feature type="transmembrane region" description="Helical" evidence="1">
    <location>
        <begin position="99"/>
        <end position="122"/>
    </location>
</feature>
<accession>A0AAV5FDG1</accession>
<keyword evidence="3" id="KW-1185">Reference proteome</keyword>
<gene>
    <name evidence="2" type="primary">gb21573</name>
    <name evidence="2" type="ORF">PR202_gb21573</name>
</gene>
<reference evidence="2" key="2">
    <citation type="submission" date="2021-12" db="EMBL/GenBank/DDBJ databases">
        <title>Resequencing data analysis of finger millet.</title>
        <authorList>
            <person name="Hatakeyama M."/>
            <person name="Aluri S."/>
            <person name="Balachadran M.T."/>
            <person name="Sivarajan S.R."/>
            <person name="Poveda L."/>
            <person name="Shimizu-Inatsugi R."/>
            <person name="Schlapbach R."/>
            <person name="Sreeman S.M."/>
            <person name="Shimizu K.K."/>
        </authorList>
    </citation>
    <scope>NUCLEOTIDE SEQUENCE</scope>
</reference>
<proteinExistence type="predicted"/>
<organism evidence="2 3">
    <name type="scientific">Eleusine coracana subsp. coracana</name>
    <dbReference type="NCBI Taxonomy" id="191504"/>
    <lineage>
        <taxon>Eukaryota</taxon>
        <taxon>Viridiplantae</taxon>
        <taxon>Streptophyta</taxon>
        <taxon>Embryophyta</taxon>
        <taxon>Tracheophyta</taxon>
        <taxon>Spermatophyta</taxon>
        <taxon>Magnoliopsida</taxon>
        <taxon>Liliopsida</taxon>
        <taxon>Poales</taxon>
        <taxon>Poaceae</taxon>
        <taxon>PACMAD clade</taxon>
        <taxon>Chloridoideae</taxon>
        <taxon>Cynodonteae</taxon>
        <taxon>Eleusininae</taxon>
        <taxon>Eleusine</taxon>
    </lineage>
</organism>
<dbReference type="AlphaFoldDB" id="A0AAV5FDG1"/>
<evidence type="ECO:0000313" key="2">
    <source>
        <dbReference type="EMBL" id="GJN33017.1"/>
    </source>
</evidence>
<evidence type="ECO:0000256" key="1">
    <source>
        <dbReference type="SAM" id="Phobius"/>
    </source>
</evidence>